<dbReference type="GO" id="GO:0005829">
    <property type="term" value="C:cytosol"/>
    <property type="evidence" value="ECO:0007669"/>
    <property type="project" value="TreeGrafter"/>
</dbReference>
<protein>
    <recommendedName>
        <fullName evidence="4">NAD(+) diphosphatase</fullName>
        <ecNumber evidence="4">3.6.1.22</ecNumber>
    </recommendedName>
</protein>
<gene>
    <name evidence="11" type="ORF">SAMN05660299_00960</name>
</gene>
<dbReference type="InterPro" id="IPR015376">
    <property type="entry name" value="Znr_NADH_PPase"/>
</dbReference>
<dbReference type="InterPro" id="IPR049734">
    <property type="entry name" value="NudC-like_C"/>
</dbReference>
<evidence type="ECO:0000313" key="11">
    <source>
        <dbReference type="EMBL" id="SDM47706.1"/>
    </source>
</evidence>
<keyword evidence="5" id="KW-0479">Metal-binding</keyword>
<dbReference type="GO" id="GO:0046872">
    <property type="term" value="F:metal ion binding"/>
    <property type="evidence" value="ECO:0007669"/>
    <property type="project" value="UniProtKB-KW"/>
</dbReference>
<dbReference type="SUPFAM" id="SSF55811">
    <property type="entry name" value="Nudix"/>
    <property type="match status" value="1"/>
</dbReference>
<evidence type="ECO:0000256" key="7">
    <source>
        <dbReference type="ARBA" id="ARBA00022842"/>
    </source>
</evidence>
<evidence type="ECO:0000313" key="12">
    <source>
        <dbReference type="Proteomes" id="UP000199309"/>
    </source>
</evidence>
<evidence type="ECO:0000256" key="4">
    <source>
        <dbReference type="ARBA" id="ARBA00012381"/>
    </source>
</evidence>
<dbReference type="CDD" id="cd03429">
    <property type="entry name" value="NUDIX_NADH_pyrophosphatase_Nudt13"/>
    <property type="match status" value="1"/>
</dbReference>
<dbReference type="InterPro" id="IPR020084">
    <property type="entry name" value="NUDIX_hydrolase_CS"/>
</dbReference>
<evidence type="ECO:0000259" key="10">
    <source>
        <dbReference type="PROSITE" id="PS51462"/>
    </source>
</evidence>
<dbReference type="Gene3D" id="3.90.79.20">
    <property type="match status" value="1"/>
</dbReference>
<dbReference type="GO" id="GO:0006742">
    <property type="term" value="P:NADP+ catabolic process"/>
    <property type="evidence" value="ECO:0007669"/>
    <property type="project" value="TreeGrafter"/>
</dbReference>
<dbReference type="Proteomes" id="UP000199309">
    <property type="component" value="Unassembled WGS sequence"/>
</dbReference>
<evidence type="ECO:0000256" key="6">
    <source>
        <dbReference type="ARBA" id="ARBA00022801"/>
    </source>
</evidence>
<dbReference type="PANTHER" id="PTHR42904">
    <property type="entry name" value="NUDIX HYDROLASE, NUDC SUBFAMILY"/>
    <property type="match status" value="1"/>
</dbReference>
<keyword evidence="8" id="KW-0520">NAD</keyword>
<dbReference type="Pfam" id="PF00293">
    <property type="entry name" value="NUDIX"/>
    <property type="match status" value="1"/>
</dbReference>
<keyword evidence="6" id="KW-0378">Hydrolase</keyword>
<feature type="domain" description="Nudix hydrolase" evidence="10">
    <location>
        <begin position="147"/>
        <end position="272"/>
    </location>
</feature>
<dbReference type="EC" id="3.6.1.22" evidence="4"/>
<evidence type="ECO:0000256" key="5">
    <source>
        <dbReference type="ARBA" id="ARBA00022723"/>
    </source>
</evidence>
<dbReference type="AlphaFoldDB" id="A0A1G9TIV4"/>
<dbReference type="Gene3D" id="3.90.79.10">
    <property type="entry name" value="Nucleoside Triphosphate Pyrophosphohydrolase"/>
    <property type="match status" value="1"/>
</dbReference>
<comment type="catalytic activity">
    <reaction evidence="9">
        <text>a 5'-end NAD(+)-phospho-ribonucleoside in mRNA + H2O = a 5'-end phospho-adenosine-phospho-ribonucleoside in mRNA + beta-nicotinamide D-ribonucleotide + 2 H(+)</text>
        <dbReference type="Rhea" id="RHEA:60876"/>
        <dbReference type="Rhea" id="RHEA-COMP:15698"/>
        <dbReference type="Rhea" id="RHEA-COMP:15719"/>
        <dbReference type="ChEBI" id="CHEBI:14649"/>
        <dbReference type="ChEBI" id="CHEBI:15377"/>
        <dbReference type="ChEBI" id="CHEBI:15378"/>
        <dbReference type="ChEBI" id="CHEBI:144029"/>
        <dbReference type="ChEBI" id="CHEBI:144051"/>
    </reaction>
    <physiologicalReaction direction="left-to-right" evidence="9">
        <dbReference type="Rhea" id="RHEA:60877"/>
    </physiologicalReaction>
</comment>
<comment type="cofactor">
    <cofactor evidence="1">
        <name>Mg(2+)</name>
        <dbReference type="ChEBI" id="CHEBI:18420"/>
    </cofactor>
</comment>
<evidence type="ECO:0000256" key="8">
    <source>
        <dbReference type="ARBA" id="ARBA00023027"/>
    </source>
</evidence>
<dbReference type="OrthoDB" id="9787476at2"/>
<keyword evidence="12" id="KW-1185">Reference proteome</keyword>
<evidence type="ECO:0000256" key="1">
    <source>
        <dbReference type="ARBA" id="ARBA00001946"/>
    </source>
</evidence>
<dbReference type="PANTHER" id="PTHR42904:SF6">
    <property type="entry name" value="NAD-CAPPED RNA HYDROLASE NUDT12"/>
    <property type="match status" value="1"/>
</dbReference>
<keyword evidence="7" id="KW-0460">Magnesium</keyword>
<evidence type="ECO:0000256" key="3">
    <source>
        <dbReference type="ARBA" id="ARBA00009595"/>
    </source>
</evidence>
<dbReference type="GO" id="GO:0019677">
    <property type="term" value="P:NAD+ catabolic process"/>
    <property type="evidence" value="ECO:0007669"/>
    <property type="project" value="TreeGrafter"/>
</dbReference>
<comment type="cofactor">
    <cofactor evidence="2">
        <name>Zn(2+)</name>
        <dbReference type="ChEBI" id="CHEBI:29105"/>
    </cofactor>
</comment>
<dbReference type="InterPro" id="IPR015797">
    <property type="entry name" value="NUDIX_hydrolase-like_dom_sf"/>
</dbReference>
<dbReference type="STRING" id="349095.SAMN05660299_00960"/>
<dbReference type="Pfam" id="PF09297">
    <property type="entry name" value="Zn_ribbon_NUD"/>
    <property type="match status" value="1"/>
</dbReference>
<comment type="similarity">
    <text evidence="3">Belongs to the Nudix hydrolase family. NudC subfamily.</text>
</comment>
<sequence length="275" mass="31515">MIQQIGSHIYSNTYHPGPAKDDSVILSYSNRDILLREQGDVFSYPLFSQLPPEMKKEKHLIWLFTIDGIEYFLTREAITLPGYAYVPVNYLRVAHPRYLSFAGVTGLSLHNWYQNHIFCGGCGKPMQYSKAERMVYCDNCQTMSYPTICPAVIVGVRNGDKLLVSKYAGRDYKRFALLAGFAEIGETIEETVHREVMEEVGIKVKNLTFYKSQPWSFTDTLLFGFFCDVAGSDELHIDYQELSTAQWLDRKNLPDDEEKSSLTMEMMTLFKEGKA</sequence>
<dbReference type="InterPro" id="IPR050241">
    <property type="entry name" value="NAD-cap_RNA_hydrolase_NudC"/>
</dbReference>
<dbReference type="EMBL" id="FNHQ01000007">
    <property type="protein sequence ID" value="SDM47706.1"/>
    <property type="molecule type" value="Genomic_DNA"/>
</dbReference>
<organism evidence="11 12">
    <name type="scientific">Megasphaera paucivorans</name>
    <dbReference type="NCBI Taxonomy" id="349095"/>
    <lineage>
        <taxon>Bacteria</taxon>
        <taxon>Bacillati</taxon>
        <taxon>Bacillota</taxon>
        <taxon>Negativicutes</taxon>
        <taxon>Veillonellales</taxon>
        <taxon>Veillonellaceae</taxon>
        <taxon>Megasphaera</taxon>
    </lineage>
</organism>
<evidence type="ECO:0000256" key="2">
    <source>
        <dbReference type="ARBA" id="ARBA00001947"/>
    </source>
</evidence>
<dbReference type="GO" id="GO:0035529">
    <property type="term" value="F:NADH pyrophosphatase activity"/>
    <property type="evidence" value="ECO:0007669"/>
    <property type="project" value="TreeGrafter"/>
</dbReference>
<dbReference type="NCBIfam" id="NF001299">
    <property type="entry name" value="PRK00241.1"/>
    <property type="match status" value="1"/>
</dbReference>
<dbReference type="PROSITE" id="PS51462">
    <property type="entry name" value="NUDIX"/>
    <property type="match status" value="1"/>
</dbReference>
<dbReference type="NCBIfam" id="TIGR01053">
    <property type="entry name" value="LSD1"/>
    <property type="match status" value="1"/>
</dbReference>
<evidence type="ECO:0000256" key="9">
    <source>
        <dbReference type="ARBA" id="ARBA00023679"/>
    </source>
</evidence>
<dbReference type="InterPro" id="IPR000086">
    <property type="entry name" value="NUDIX_hydrolase_dom"/>
</dbReference>
<name>A0A1G9TIV4_9FIRM</name>
<accession>A0A1G9TIV4</accession>
<dbReference type="RefSeq" id="WP_091648669.1">
    <property type="nucleotide sequence ID" value="NZ_FNHQ01000007.1"/>
</dbReference>
<dbReference type="PROSITE" id="PS00893">
    <property type="entry name" value="NUDIX_BOX"/>
    <property type="match status" value="1"/>
</dbReference>
<proteinExistence type="inferred from homology"/>
<reference evidence="11 12" key="1">
    <citation type="submission" date="2016-10" db="EMBL/GenBank/DDBJ databases">
        <authorList>
            <person name="de Groot N.N."/>
        </authorList>
    </citation>
    <scope>NUCLEOTIDE SEQUENCE [LARGE SCALE GENOMIC DNA]</scope>
    <source>
        <strain evidence="11 12">DSM 16981</strain>
    </source>
</reference>